<gene>
    <name evidence="1" type="ORF">MEDL_1050</name>
</gene>
<keyword evidence="2" id="KW-1185">Reference proteome</keyword>
<dbReference type="AlphaFoldDB" id="A0A8S3PPD5"/>
<accession>A0A8S3PPD5</accession>
<dbReference type="OrthoDB" id="6192040at2759"/>
<proteinExistence type="predicted"/>
<dbReference type="Proteomes" id="UP000683360">
    <property type="component" value="Unassembled WGS sequence"/>
</dbReference>
<evidence type="ECO:0000313" key="2">
    <source>
        <dbReference type="Proteomes" id="UP000683360"/>
    </source>
</evidence>
<name>A0A8S3PPD5_MYTED</name>
<dbReference type="EMBL" id="CAJPWZ010000087">
    <property type="protein sequence ID" value="CAG2185443.1"/>
    <property type="molecule type" value="Genomic_DNA"/>
</dbReference>
<protein>
    <submittedName>
        <fullName evidence="1">Uncharacterized protein</fullName>
    </submittedName>
</protein>
<reference evidence="1" key="1">
    <citation type="submission" date="2021-03" db="EMBL/GenBank/DDBJ databases">
        <authorList>
            <person name="Bekaert M."/>
        </authorList>
    </citation>
    <scope>NUCLEOTIDE SEQUENCE</scope>
</reference>
<organism evidence="1 2">
    <name type="scientific">Mytilus edulis</name>
    <name type="common">Blue mussel</name>
    <dbReference type="NCBI Taxonomy" id="6550"/>
    <lineage>
        <taxon>Eukaryota</taxon>
        <taxon>Metazoa</taxon>
        <taxon>Spiralia</taxon>
        <taxon>Lophotrochozoa</taxon>
        <taxon>Mollusca</taxon>
        <taxon>Bivalvia</taxon>
        <taxon>Autobranchia</taxon>
        <taxon>Pteriomorphia</taxon>
        <taxon>Mytilida</taxon>
        <taxon>Mytiloidea</taxon>
        <taxon>Mytilidae</taxon>
        <taxon>Mytilinae</taxon>
        <taxon>Mytilus</taxon>
    </lineage>
</organism>
<sequence>MILQRFFLEFFIVNVYPTCIERGTDDQHSPSIISTIHRNTSDKHLALSRSRSNTRADIEKMSNISGAKDKESLMMVKLRRLFLQEPDKMKELKLLLRHHLPSEILQPEKEFPDIFDALTFQSKIALGEYSFLCDIFSEICFEAEKITREYQAIIINLLEIDWVLKDPTDFPSEDVFPEDEVTTKEELEQVVPIAEKLGAKTTTTDTTGLDESLDVLVK</sequence>
<comment type="caution">
    <text evidence="1">The sequence shown here is derived from an EMBL/GenBank/DDBJ whole genome shotgun (WGS) entry which is preliminary data.</text>
</comment>
<evidence type="ECO:0000313" key="1">
    <source>
        <dbReference type="EMBL" id="CAG2185443.1"/>
    </source>
</evidence>